<dbReference type="Pfam" id="PF00856">
    <property type="entry name" value="SET"/>
    <property type="match status" value="1"/>
</dbReference>
<reference evidence="6" key="1">
    <citation type="submission" date="2021-01" db="EMBL/GenBank/DDBJ databases">
        <authorList>
            <person name="Corre E."/>
            <person name="Pelletier E."/>
            <person name="Niang G."/>
            <person name="Scheremetjew M."/>
            <person name="Finn R."/>
            <person name="Kale V."/>
            <person name="Holt S."/>
            <person name="Cochrane G."/>
            <person name="Meng A."/>
            <person name="Brown T."/>
            <person name="Cohen L."/>
        </authorList>
    </citation>
    <scope>NUCLEOTIDE SEQUENCE</scope>
    <source>
        <strain evidence="6">CCMP1756</strain>
    </source>
</reference>
<organism evidence="6">
    <name type="scientific">Pelagomonas calceolata</name>
    <dbReference type="NCBI Taxonomy" id="35677"/>
    <lineage>
        <taxon>Eukaryota</taxon>
        <taxon>Sar</taxon>
        <taxon>Stramenopiles</taxon>
        <taxon>Ochrophyta</taxon>
        <taxon>Pelagophyceae</taxon>
        <taxon>Pelagomonadales</taxon>
        <taxon>Pelagomonadaceae</taxon>
        <taxon>Pelagomonas</taxon>
    </lineage>
</organism>
<dbReference type="InterPro" id="IPR019734">
    <property type="entry name" value="TPR_rpt"/>
</dbReference>
<feature type="region of interest" description="Disordered" evidence="4">
    <location>
        <begin position="199"/>
        <end position="247"/>
    </location>
</feature>
<dbReference type="InterPro" id="IPR046341">
    <property type="entry name" value="SET_dom_sf"/>
</dbReference>
<keyword evidence="1" id="KW-0677">Repeat</keyword>
<feature type="compositionally biased region" description="Pro residues" evidence="4">
    <location>
        <begin position="209"/>
        <end position="218"/>
    </location>
</feature>
<dbReference type="SUPFAM" id="SSF48452">
    <property type="entry name" value="TPR-like"/>
    <property type="match status" value="1"/>
</dbReference>
<evidence type="ECO:0000313" key="8">
    <source>
        <dbReference type="Proteomes" id="UP000789595"/>
    </source>
</evidence>
<sequence>MDHPLNQASIDGLDEMDKILKGMAELDGDTTPHADASLEALRRGEKSLKDEWPVGMDENVEKLIKAARNAREQKPNTDVTVEGQVAELVEAANEKLQRATKNSVRDALRTYDEVLASGAQGEYLVPLLVNRAIALDALGECSAAAESVRLAMDALPPDSEKRQELQRLRDEFESAALEKPTDVPSHEGDAAAMLNALNAPPEPAEGGAPFPPPPPPASIPAHKHVRRGPPLRFSESDRSEACTSKDAGNLHLREGNVSQALVEYGNAIKKDPDDAILWSNRSVAFLQLSEDNDTTAAQAAADALRAVTCDPNWPRGYCTLGDALLRLGSPLEALEAFLDGARVARDAGRLEDAFELDRKGRDARDAAQQETERLREQLKSGTVQKEPARTKSVTSRLAYRACAEAPRDRSVFERLAQGTSVEVFKSHGLGLRVTRDVQAGEVLLQEKALCVISLRDDACLICAAKLEREQSFCCGACEALFEKRVTGASKRFRAHRRSLEAEGCVVGAGFHSLAASQLFGVDGEDLRVLEALLRPGDLAERPLLAFSDRHALIQDIDELRHGPEDDGDYVRRRRQTASIDFGRVDALAGALEMNNLIVRGGEAVVIPRLACLANHDSRPSCEVWLGDERSLEVVACHDMKAGDEVTLDYCACSATVDHRRMVLGPFGLAHLAAVELVEDIEEEFPDYVPENRRRVDPAPPGPPGE</sequence>
<proteinExistence type="predicted"/>
<evidence type="ECO:0000256" key="1">
    <source>
        <dbReference type="ARBA" id="ARBA00022737"/>
    </source>
</evidence>
<evidence type="ECO:0000313" key="7">
    <source>
        <dbReference type="EMBL" id="CAH0373181.1"/>
    </source>
</evidence>
<feature type="compositionally biased region" description="Low complexity" evidence="4">
    <location>
        <begin position="199"/>
        <end position="208"/>
    </location>
</feature>
<dbReference type="Gene3D" id="1.25.40.10">
    <property type="entry name" value="Tetratricopeptide repeat domain"/>
    <property type="match status" value="1"/>
</dbReference>
<dbReference type="GO" id="GO:0051879">
    <property type="term" value="F:Hsp90 protein binding"/>
    <property type="evidence" value="ECO:0007669"/>
    <property type="project" value="TreeGrafter"/>
</dbReference>
<evidence type="ECO:0000313" key="6">
    <source>
        <dbReference type="EMBL" id="CAE0697059.1"/>
    </source>
</evidence>
<dbReference type="PROSITE" id="PS50005">
    <property type="entry name" value="TPR"/>
    <property type="match status" value="1"/>
</dbReference>
<reference evidence="7" key="2">
    <citation type="submission" date="2021-11" db="EMBL/GenBank/DDBJ databases">
        <authorList>
            <consortium name="Genoscope - CEA"/>
            <person name="William W."/>
        </authorList>
    </citation>
    <scope>NUCLEOTIDE SEQUENCE</scope>
</reference>
<feature type="domain" description="SET" evidence="5">
    <location>
        <begin position="419"/>
        <end position="650"/>
    </location>
</feature>
<dbReference type="InterPro" id="IPR011990">
    <property type="entry name" value="TPR-like_helical_dom_sf"/>
</dbReference>
<evidence type="ECO:0000259" key="5">
    <source>
        <dbReference type="PROSITE" id="PS50280"/>
    </source>
</evidence>
<accession>A0A7S3ZXD5</accession>
<dbReference type="SUPFAM" id="SSF82199">
    <property type="entry name" value="SET domain"/>
    <property type="match status" value="1"/>
</dbReference>
<gene>
    <name evidence="6" type="ORF">PCAL00307_LOCUS12495</name>
    <name evidence="7" type="ORF">PECAL_4P03610</name>
</gene>
<evidence type="ECO:0000256" key="2">
    <source>
        <dbReference type="ARBA" id="ARBA00022803"/>
    </source>
</evidence>
<evidence type="ECO:0000256" key="3">
    <source>
        <dbReference type="PROSITE-ProRule" id="PRU00339"/>
    </source>
</evidence>
<dbReference type="PANTHER" id="PTHR22904">
    <property type="entry name" value="TPR REPEAT CONTAINING PROTEIN"/>
    <property type="match status" value="1"/>
</dbReference>
<dbReference type="Proteomes" id="UP000789595">
    <property type="component" value="Unassembled WGS sequence"/>
</dbReference>
<dbReference type="OrthoDB" id="2423701at2759"/>
<dbReference type="AlphaFoldDB" id="A0A7S3ZXD5"/>
<dbReference type="EMBL" id="HBIW01014525">
    <property type="protein sequence ID" value="CAE0697059.1"/>
    <property type="molecule type" value="Transcribed_RNA"/>
</dbReference>
<keyword evidence="8" id="KW-1185">Reference proteome</keyword>
<protein>
    <recommendedName>
        <fullName evidence="5">SET domain-containing protein</fullName>
    </recommendedName>
</protein>
<dbReference type="EMBL" id="CAKKNE010000004">
    <property type="protein sequence ID" value="CAH0373181.1"/>
    <property type="molecule type" value="Genomic_DNA"/>
</dbReference>
<dbReference type="PROSITE" id="PS50280">
    <property type="entry name" value="SET"/>
    <property type="match status" value="1"/>
</dbReference>
<feature type="repeat" description="TPR" evidence="3">
    <location>
        <begin position="241"/>
        <end position="274"/>
    </location>
</feature>
<evidence type="ECO:0000256" key="4">
    <source>
        <dbReference type="SAM" id="MobiDB-lite"/>
    </source>
</evidence>
<dbReference type="Gene3D" id="2.170.270.10">
    <property type="entry name" value="SET domain"/>
    <property type="match status" value="1"/>
</dbReference>
<keyword evidence="2 3" id="KW-0802">TPR repeat</keyword>
<dbReference type="SMART" id="SM00028">
    <property type="entry name" value="TPR"/>
    <property type="match status" value="3"/>
</dbReference>
<dbReference type="InterPro" id="IPR001214">
    <property type="entry name" value="SET_dom"/>
</dbReference>
<dbReference type="PANTHER" id="PTHR22904:SF523">
    <property type="entry name" value="STRESS-INDUCED-PHOSPHOPROTEIN 1"/>
    <property type="match status" value="1"/>
</dbReference>
<name>A0A7S3ZXD5_9STRA</name>